<evidence type="ECO:0000313" key="6">
    <source>
        <dbReference type="Proteomes" id="UP001178281"/>
    </source>
</evidence>
<keyword evidence="6" id="KW-1185">Reference proteome</keyword>
<evidence type="ECO:0000256" key="1">
    <source>
        <dbReference type="ARBA" id="ARBA00001947"/>
    </source>
</evidence>
<evidence type="ECO:0000259" key="4">
    <source>
        <dbReference type="Pfam" id="PF08240"/>
    </source>
</evidence>
<gene>
    <name evidence="5" type="ORF">Q7X28_19745</name>
</gene>
<dbReference type="AlphaFoldDB" id="A0AA90ND36"/>
<proteinExistence type="predicted"/>
<evidence type="ECO:0000256" key="3">
    <source>
        <dbReference type="SAM" id="MobiDB-lite"/>
    </source>
</evidence>
<dbReference type="Proteomes" id="UP001178281">
    <property type="component" value="Unassembled WGS sequence"/>
</dbReference>
<comment type="caution">
    <text evidence="5">The sequence shown here is derived from an EMBL/GenBank/DDBJ whole genome shotgun (WGS) entry which is preliminary data.</text>
</comment>
<feature type="region of interest" description="Disordered" evidence="3">
    <location>
        <begin position="1"/>
        <end position="21"/>
    </location>
</feature>
<dbReference type="InterPro" id="IPR036291">
    <property type="entry name" value="NAD(P)-bd_dom_sf"/>
</dbReference>
<dbReference type="SUPFAM" id="SSF51735">
    <property type="entry name" value="NAD(P)-binding Rossmann-fold domains"/>
    <property type="match status" value="1"/>
</dbReference>
<protein>
    <submittedName>
        <fullName evidence="5">Alcohol dehydrogenase catalytic domain-containing protein</fullName>
    </submittedName>
</protein>
<dbReference type="EMBL" id="JAUTIX010000008">
    <property type="protein sequence ID" value="MDP0400156.1"/>
    <property type="molecule type" value="Genomic_DNA"/>
</dbReference>
<comment type="cofactor">
    <cofactor evidence="1">
        <name>Zn(2+)</name>
        <dbReference type="ChEBI" id="CHEBI:29105"/>
    </cofactor>
</comment>
<dbReference type="RefSeq" id="WP_305112606.1">
    <property type="nucleotide sequence ID" value="NZ_JAUTIX010000008.1"/>
</dbReference>
<reference evidence="5" key="1">
    <citation type="submission" date="2023-08" db="EMBL/GenBank/DDBJ databases">
        <title>The draft genome of Tsukamurella strandjordii strain 050030.</title>
        <authorList>
            <person name="Zhao F."/>
            <person name="Feng Y."/>
            <person name="Zong Z."/>
        </authorList>
    </citation>
    <scope>NUCLEOTIDE SEQUENCE</scope>
    <source>
        <strain evidence="5">050030</strain>
    </source>
</reference>
<evidence type="ECO:0000313" key="5">
    <source>
        <dbReference type="EMBL" id="MDP0400156.1"/>
    </source>
</evidence>
<organism evidence="5 6">
    <name type="scientific">Tsukamurella strandjordii</name>
    <dbReference type="NCBI Taxonomy" id="147577"/>
    <lineage>
        <taxon>Bacteria</taxon>
        <taxon>Bacillati</taxon>
        <taxon>Actinomycetota</taxon>
        <taxon>Actinomycetes</taxon>
        <taxon>Mycobacteriales</taxon>
        <taxon>Tsukamurellaceae</taxon>
        <taxon>Tsukamurella</taxon>
    </lineage>
</organism>
<dbReference type="PANTHER" id="PTHR43401:SF2">
    <property type="entry name" value="L-THREONINE 3-DEHYDROGENASE"/>
    <property type="match status" value="1"/>
</dbReference>
<dbReference type="InterPro" id="IPR050129">
    <property type="entry name" value="Zn_alcohol_dh"/>
</dbReference>
<dbReference type="InterPro" id="IPR013154">
    <property type="entry name" value="ADH-like_N"/>
</dbReference>
<evidence type="ECO:0000256" key="2">
    <source>
        <dbReference type="ARBA" id="ARBA00023002"/>
    </source>
</evidence>
<dbReference type="GO" id="GO:0016491">
    <property type="term" value="F:oxidoreductase activity"/>
    <property type="evidence" value="ECO:0007669"/>
    <property type="project" value="UniProtKB-KW"/>
</dbReference>
<dbReference type="Gene3D" id="3.90.180.10">
    <property type="entry name" value="Medium-chain alcohol dehydrogenases, catalytic domain"/>
    <property type="match status" value="1"/>
</dbReference>
<keyword evidence="2" id="KW-0560">Oxidoreductase</keyword>
<feature type="compositionally biased region" description="Polar residues" evidence="3">
    <location>
        <begin position="1"/>
        <end position="14"/>
    </location>
</feature>
<feature type="domain" description="Alcohol dehydrogenase-like N-terminal" evidence="4">
    <location>
        <begin position="44"/>
        <end position="103"/>
    </location>
</feature>
<name>A0AA90ND36_9ACTN</name>
<sequence length="366" mass="39716">MSSLIESPSATPHRTPTGEMFGYQLDAPGSLSFRSLPVPSTPEDGVLMRTIATSICSTDISFYEGNLFPQQYPVTLGHEYLGRVVEVGRRLSGISVGERIVYWGQSDFGGLAQYQTLRPVFARQSLRDHFFAERDFMDDARAAAVVVPDEIGDDHASLIEPVTGALRSILRNPPEVGDRVLVLGAGPIGIIAGAIFAALYATSGVDATDAVPARTAQASHFFADNAYLPDELAAVPESTYDYVFDCLPPLNVADPAACPRRNAMLALKPGGKYVLYGASQTRQLLDTWLMLSKGLRIVSASFDVRSYPMHMTALVIDKAMELIRRGIVPAAEMVTQRVPFTDAAAVEGVFANYRGTPHLKTVIHHE</sequence>
<dbReference type="Pfam" id="PF08240">
    <property type="entry name" value="ADH_N"/>
    <property type="match status" value="1"/>
</dbReference>
<dbReference type="SUPFAM" id="SSF50129">
    <property type="entry name" value="GroES-like"/>
    <property type="match status" value="1"/>
</dbReference>
<dbReference type="Gene3D" id="3.40.50.720">
    <property type="entry name" value="NAD(P)-binding Rossmann-like Domain"/>
    <property type="match status" value="1"/>
</dbReference>
<dbReference type="PANTHER" id="PTHR43401">
    <property type="entry name" value="L-THREONINE 3-DEHYDROGENASE"/>
    <property type="match status" value="1"/>
</dbReference>
<accession>A0AA90ND36</accession>
<dbReference type="InterPro" id="IPR011032">
    <property type="entry name" value="GroES-like_sf"/>
</dbReference>